<keyword evidence="3" id="KW-1185">Reference proteome</keyword>
<evidence type="ECO:0000313" key="3">
    <source>
        <dbReference type="Proteomes" id="UP000499080"/>
    </source>
</evidence>
<reference evidence="2 3" key="1">
    <citation type="journal article" date="2019" name="Sci. Rep.">
        <title>Orb-weaving spider Araneus ventricosus genome elucidates the spidroin gene catalogue.</title>
        <authorList>
            <person name="Kono N."/>
            <person name="Nakamura H."/>
            <person name="Ohtoshi R."/>
            <person name="Moran D.A.P."/>
            <person name="Shinohara A."/>
            <person name="Yoshida Y."/>
            <person name="Fujiwara M."/>
            <person name="Mori M."/>
            <person name="Tomita M."/>
            <person name="Arakawa K."/>
        </authorList>
    </citation>
    <scope>NUCLEOTIDE SEQUENCE [LARGE SCALE GENOMIC DNA]</scope>
</reference>
<gene>
    <name evidence="2" type="ORF">AVEN_151485_1</name>
</gene>
<dbReference type="OrthoDB" id="8197165at2759"/>
<protein>
    <submittedName>
        <fullName evidence="2">Uncharacterized protein</fullName>
    </submittedName>
</protein>
<feature type="region of interest" description="Disordered" evidence="1">
    <location>
        <begin position="48"/>
        <end position="72"/>
    </location>
</feature>
<dbReference type="Proteomes" id="UP000499080">
    <property type="component" value="Unassembled WGS sequence"/>
</dbReference>
<evidence type="ECO:0000256" key="1">
    <source>
        <dbReference type="SAM" id="MobiDB-lite"/>
    </source>
</evidence>
<organism evidence="2 3">
    <name type="scientific">Araneus ventricosus</name>
    <name type="common">Orbweaver spider</name>
    <name type="synonym">Epeira ventricosa</name>
    <dbReference type="NCBI Taxonomy" id="182803"/>
    <lineage>
        <taxon>Eukaryota</taxon>
        <taxon>Metazoa</taxon>
        <taxon>Ecdysozoa</taxon>
        <taxon>Arthropoda</taxon>
        <taxon>Chelicerata</taxon>
        <taxon>Arachnida</taxon>
        <taxon>Araneae</taxon>
        <taxon>Araneomorphae</taxon>
        <taxon>Entelegynae</taxon>
        <taxon>Araneoidea</taxon>
        <taxon>Araneidae</taxon>
        <taxon>Araneus</taxon>
    </lineage>
</organism>
<sequence length="72" mass="8182">MPKQRTGNTNDDPFIVNLRDLPKTKCEKISNEARELFEIRAKALIDQDAILSESSDAEETENDLEESDIDSK</sequence>
<proteinExistence type="predicted"/>
<dbReference type="AlphaFoldDB" id="A0A4Y2HXV9"/>
<name>A0A4Y2HXV9_ARAVE</name>
<feature type="compositionally biased region" description="Acidic residues" evidence="1">
    <location>
        <begin position="55"/>
        <end position="72"/>
    </location>
</feature>
<evidence type="ECO:0000313" key="2">
    <source>
        <dbReference type="EMBL" id="GBM70347.1"/>
    </source>
</evidence>
<comment type="caution">
    <text evidence="2">The sequence shown here is derived from an EMBL/GenBank/DDBJ whole genome shotgun (WGS) entry which is preliminary data.</text>
</comment>
<dbReference type="EMBL" id="BGPR01002247">
    <property type="protein sequence ID" value="GBM70347.1"/>
    <property type="molecule type" value="Genomic_DNA"/>
</dbReference>
<accession>A0A4Y2HXV9</accession>